<dbReference type="GO" id="GO:0017183">
    <property type="term" value="P:protein histidyl modification to diphthamide"/>
    <property type="evidence" value="ECO:0007669"/>
    <property type="project" value="InterPro"/>
</dbReference>
<organism evidence="10 11">
    <name type="scientific">Aromia moschata</name>
    <dbReference type="NCBI Taxonomy" id="1265417"/>
    <lineage>
        <taxon>Eukaryota</taxon>
        <taxon>Metazoa</taxon>
        <taxon>Ecdysozoa</taxon>
        <taxon>Arthropoda</taxon>
        <taxon>Hexapoda</taxon>
        <taxon>Insecta</taxon>
        <taxon>Pterygota</taxon>
        <taxon>Neoptera</taxon>
        <taxon>Endopterygota</taxon>
        <taxon>Coleoptera</taxon>
        <taxon>Polyphaga</taxon>
        <taxon>Cucujiformia</taxon>
        <taxon>Chrysomeloidea</taxon>
        <taxon>Cerambycidae</taxon>
        <taxon>Cerambycinae</taxon>
        <taxon>Callichromatini</taxon>
        <taxon>Aromia</taxon>
    </lineage>
</organism>
<reference evidence="10" key="1">
    <citation type="journal article" date="2023" name="Insect Mol. Biol.">
        <title>Genome sequencing provides insights into the evolution of gene families encoding plant cell wall-degrading enzymes in longhorned beetles.</title>
        <authorList>
            <person name="Shin N.R."/>
            <person name="Okamura Y."/>
            <person name="Kirsch R."/>
            <person name="Pauchet Y."/>
        </authorList>
    </citation>
    <scope>NUCLEOTIDE SEQUENCE</scope>
    <source>
        <strain evidence="10">AMC_N1</strain>
    </source>
</reference>
<comment type="catalytic activity">
    <reaction evidence="5">
        <text>[3Fe-4S](1+)-[protein] + Fe(2+)-[Dph3] = [3Fe-4S](0)-[protein] + Fe(3+)-[Dph3]</text>
        <dbReference type="Rhea" id="RHEA:71235"/>
        <dbReference type="Rhea" id="RHEA-COMP:17996"/>
        <dbReference type="Rhea" id="RHEA-COMP:17997"/>
        <dbReference type="Rhea" id="RHEA-COMP:18002"/>
        <dbReference type="Rhea" id="RHEA-COMP:18003"/>
        <dbReference type="ChEBI" id="CHEBI:29033"/>
        <dbReference type="ChEBI" id="CHEBI:29034"/>
        <dbReference type="ChEBI" id="CHEBI:33751"/>
        <dbReference type="ChEBI" id="CHEBI:47402"/>
        <dbReference type="ChEBI" id="CHEBI:83228"/>
    </reaction>
</comment>
<evidence type="ECO:0000256" key="8">
    <source>
        <dbReference type="SAM" id="MobiDB-lite"/>
    </source>
</evidence>
<feature type="domain" description="DPH-type MB" evidence="9">
    <location>
        <begin position="47"/>
        <end position="103"/>
    </location>
</feature>
<keyword evidence="11" id="KW-1185">Reference proteome</keyword>
<gene>
    <name evidence="10" type="ORF">NQ318_003868</name>
</gene>
<evidence type="ECO:0000256" key="3">
    <source>
        <dbReference type="ARBA" id="ARBA00023004"/>
    </source>
</evidence>
<dbReference type="AlphaFoldDB" id="A0AAV8ZAG8"/>
<name>A0AAV8ZAG8_9CUCU</name>
<dbReference type="GO" id="GO:0046872">
    <property type="term" value="F:metal ion binding"/>
    <property type="evidence" value="ECO:0007669"/>
    <property type="project" value="UniProtKB-KW"/>
</dbReference>
<sequence length="131" mass="15531">MRLIIKGGRRTARERKTERERERETERDRTTGSKLKCFVFRHSMSVFHDEIEIEDFDYDEEEGVYFYPCPCGDRFQISKEELLAGEEVATCPSCSLIVKVIYDLETLEKEQREEKQLSEELKKVKSLQITL</sequence>
<feature type="region of interest" description="Disordered" evidence="8">
    <location>
        <begin position="6"/>
        <end position="31"/>
    </location>
</feature>
<dbReference type="InterPro" id="IPR007872">
    <property type="entry name" value="DPH_MB_dom"/>
</dbReference>
<dbReference type="Proteomes" id="UP001162162">
    <property type="component" value="Unassembled WGS sequence"/>
</dbReference>
<evidence type="ECO:0000256" key="4">
    <source>
        <dbReference type="ARBA" id="ARBA00024032"/>
    </source>
</evidence>
<feature type="compositionally biased region" description="Basic and acidic residues" evidence="8">
    <location>
        <begin position="14"/>
        <end position="31"/>
    </location>
</feature>
<comment type="similarity">
    <text evidence="4">Belongs to the DPH3 family.</text>
</comment>
<comment type="catalytic activity">
    <reaction evidence="7">
        <text>2 [3Fe-4S](0)-[protein] + 2 Fe(2+)-[Dph3] + NADH = 2 [4Fe-4S](1+)-[protein] + 2 [Dph3] + NAD(+) + H(+)</text>
        <dbReference type="Rhea" id="RHEA:71239"/>
        <dbReference type="Rhea" id="RHEA-COMP:17997"/>
        <dbReference type="Rhea" id="RHEA-COMP:17998"/>
        <dbReference type="Rhea" id="RHEA-COMP:18001"/>
        <dbReference type="Rhea" id="RHEA-COMP:18002"/>
        <dbReference type="ChEBI" id="CHEBI:15378"/>
        <dbReference type="ChEBI" id="CHEBI:29033"/>
        <dbReference type="ChEBI" id="CHEBI:33723"/>
        <dbReference type="ChEBI" id="CHEBI:47402"/>
        <dbReference type="ChEBI" id="CHEBI:57540"/>
        <dbReference type="ChEBI" id="CHEBI:57945"/>
        <dbReference type="ChEBI" id="CHEBI:83228"/>
    </reaction>
</comment>
<dbReference type="PANTHER" id="PTHR21454:SF31">
    <property type="entry name" value="DIPHTHAMIDE BIOSYNTHESIS PROTEIN 3"/>
    <property type="match status" value="1"/>
</dbReference>
<evidence type="ECO:0000259" key="9">
    <source>
        <dbReference type="PROSITE" id="PS51074"/>
    </source>
</evidence>
<keyword evidence="3" id="KW-0408">Iron</keyword>
<evidence type="ECO:0000256" key="2">
    <source>
        <dbReference type="ARBA" id="ARBA00022723"/>
    </source>
</evidence>
<evidence type="ECO:0000313" key="10">
    <source>
        <dbReference type="EMBL" id="KAJ8960148.1"/>
    </source>
</evidence>
<dbReference type="Gene3D" id="3.10.660.10">
    <property type="entry name" value="DPH Zinc finger"/>
    <property type="match status" value="1"/>
</dbReference>
<dbReference type="EMBL" id="JAPWTK010000009">
    <property type="protein sequence ID" value="KAJ8960148.1"/>
    <property type="molecule type" value="Genomic_DNA"/>
</dbReference>
<accession>A0AAV8ZAG8</accession>
<evidence type="ECO:0000256" key="1">
    <source>
        <dbReference type="ARBA" id="ARBA00005156"/>
    </source>
</evidence>
<comment type="caution">
    <text evidence="10">The sequence shown here is derived from an EMBL/GenBank/DDBJ whole genome shotgun (WGS) entry which is preliminary data.</text>
</comment>
<evidence type="ECO:0000256" key="6">
    <source>
        <dbReference type="ARBA" id="ARBA00041070"/>
    </source>
</evidence>
<dbReference type="Pfam" id="PF05207">
    <property type="entry name" value="Zn_ribbon_CSL"/>
    <property type="match status" value="1"/>
</dbReference>
<protein>
    <recommendedName>
        <fullName evidence="6">Diphthamide biosynthesis protein 3</fullName>
    </recommendedName>
</protein>
<dbReference type="InterPro" id="IPR036671">
    <property type="entry name" value="DPH_MB_sf"/>
</dbReference>
<dbReference type="FunFam" id="3.10.660.10:FF:000001">
    <property type="entry name" value="Diphthamide biosynthesis 3"/>
    <property type="match status" value="1"/>
</dbReference>
<evidence type="ECO:0000313" key="11">
    <source>
        <dbReference type="Proteomes" id="UP001162162"/>
    </source>
</evidence>
<evidence type="ECO:0000256" key="7">
    <source>
        <dbReference type="ARBA" id="ARBA00048125"/>
    </source>
</evidence>
<keyword evidence="2" id="KW-0479">Metal-binding</keyword>
<dbReference type="SUPFAM" id="SSF144217">
    <property type="entry name" value="CSL zinc finger"/>
    <property type="match status" value="1"/>
</dbReference>
<proteinExistence type="inferred from homology"/>
<evidence type="ECO:0000256" key="5">
    <source>
        <dbReference type="ARBA" id="ARBA00036267"/>
    </source>
</evidence>
<dbReference type="PANTHER" id="PTHR21454">
    <property type="entry name" value="DPH3 HOMOLOG-RELATED"/>
    <property type="match status" value="1"/>
</dbReference>
<dbReference type="InterPro" id="IPR044248">
    <property type="entry name" value="DPH3/4-like"/>
</dbReference>
<dbReference type="PROSITE" id="PS51074">
    <property type="entry name" value="DPH_MB"/>
    <property type="match status" value="1"/>
</dbReference>
<comment type="pathway">
    <text evidence="1">Protein modification; peptidyl-diphthamide biosynthesis.</text>
</comment>